<protein>
    <submittedName>
        <fullName evidence="1">Uncharacterized protein</fullName>
    </submittedName>
</protein>
<accession>X1A6I2</accession>
<sequence>MYLPDGGQTPQMLVNQAAKAITSGEHRVVLITGGEAAYSLFKTFKKEPPDYWPEKVDPNYISGEKWMIAQNVKDYQLYWATTQYAILETALRASSGRSIEEHQKYMGKLFENFSKIASKNP</sequence>
<name>X1A6I2_9ZZZZ</name>
<dbReference type="InterPro" id="IPR016039">
    <property type="entry name" value="Thiolase-like"/>
</dbReference>
<dbReference type="Gene3D" id="3.40.47.10">
    <property type="match status" value="1"/>
</dbReference>
<evidence type="ECO:0000313" key="1">
    <source>
        <dbReference type="EMBL" id="GAG77349.1"/>
    </source>
</evidence>
<gene>
    <name evidence="1" type="ORF">S01H4_23356</name>
</gene>
<dbReference type="GO" id="GO:0016746">
    <property type="term" value="F:acyltransferase activity"/>
    <property type="evidence" value="ECO:0007669"/>
    <property type="project" value="InterPro"/>
</dbReference>
<dbReference type="AlphaFoldDB" id="X1A6I2"/>
<reference evidence="1" key="1">
    <citation type="journal article" date="2014" name="Front. Microbiol.">
        <title>High frequency of phylogenetically diverse reductive dehalogenase-homologous genes in deep subseafloor sedimentary metagenomes.</title>
        <authorList>
            <person name="Kawai M."/>
            <person name="Futagami T."/>
            <person name="Toyoda A."/>
            <person name="Takaki Y."/>
            <person name="Nishi S."/>
            <person name="Hori S."/>
            <person name="Arai W."/>
            <person name="Tsubouchi T."/>
            <person name="Morono Y."/>
            <person name="Uchiyama I."/>
            <person name="Ito T."/>
            <person name="Fujiyama A."/>
            <person name="Inagaki F."/>
            <person name="Takami H."/>
        </authorList>
    </citation>
    <scope>NUCLEOTIDE SEQUENCE</scope>
    <source>
        <strain evidence="1">Expedition CK06-06</strain>
    </source>
</reference>
<comment type="caution">
    <text evidence="1">The sequence shown here is derived from an EMBL/GenBank/DDBJ whole genome shotgun (WGS) entry which is preliminary data.</text>
</comment>
<organism evidence="1">
    <name type="scientific">marine sediment metagenome</name>
    <dbReference type="NCBI Taxonomy" id="412755"/>
    <lineage>
        <taxon>unclassified sequences</taxon>
        <taxon>metagenomes</taxon>
        <taxon>ecological metagenomes</taxon>
    </lineage>
</organism>
<dbReference type="EMBL" id="BART01010822">
    <property type="protein sequence ID" value="GAG77349.1"/>
    <property type="molecule type" value="Genomic_DNA"/>
</dbReference>
<proteinExistence type="predicted"/>